<proteinExistence type="predicted"/>
<evidence type="ECO:0000313" key="4">
    <source>
        <dbReference type="Proteomes" id="UP000005753"/>
    </source>
</evidence>
<dbReference type="eggNOG" id="COG0791">
    <property type="taxonomic scope" value="Bacteria"/>
</dbReference>
<dbReference type="Proteomes" id="UP000005753">
    <property type="component" value="Chromosome"/>
</dbReference>
<dbReference type="EMBL" id="CM001487">
    <property type="protein sequence ID" value="EIM56800.1"/>
    <property type="molecule type" value="Genomic_DNA"/>
</dbReference>
<dbReference type="STRING" id="633697.EubceDRAFT1_0975"/>
<name>I5ASM7_EUBC6</name>
<dbReference type="Pfam" id="PF18885">
    <property type="entry name" value="DUF5648"/>
    <property type="match status" value="1"/>
</dbReference>
<dbReference type="OrthoDB" id="9812962at2"/>
<feature type="compositionally biased region" description="Low complexity" evidence="1">
    <location>
        <begin position="40"/>
        <end position="50"/>
    </location>
</feature>
<dbReference type="AlphaFoldDB" id="I5ASM7"/>
<feature type="domain" description="DUF5648" evidence="2">
    <location>
        <begin position="73"/>
        <end position="198"/>
    </location>
</feature>
<evidence type="ECO:0000313" key="3">
    <source>
        <dbReference type="EMBL" id="EIM56800.1"/>
    </source>
</evidence>
<gene>
    <name evidence="3" type="ORF">EubceDRAFT1_0975</name>
</gene>
<reference evidence="3 4" key="2">
    <citation type="submission" date="2012-02" db="EMBL/GenBank/DDBJ databases">
        <title>Improved High-Quality Draft sequence of Eubacterium cellulosolvens 6.</title>
        <authorList>
            <consortium name="US DOE Joint Genome Institute"/>
            <person name="Lucas S."/>
            <person name="Han J."/>
            <person name="Lapidus A."/>
            <person name="Cheng J.-F."/>
            <person name="Goodwin L."/>
            <person name="Pitluck S."/>
            <person name="Peters L."/>
            <person name="Mikhailova N."/>
            <person name="Gu W."/>
            <person name="Detter J.C."/>
            <person name="Han C."/>
            <person name="Tapia R."/>
            <person name="Land M."/>
            <person name="Hauser L."/>
            <person name="Kyrpides N."/>
            <person name="Ivanova N."/>
            <person name="Pagani I."/>
            <person name="Johnson E."/>
            <person name="Mukhopadhyay B."/>
            <person name="Anderson I."/>
            <person name="Woyke T."/>
        </authorList>
    </citation>
    <scope>NUCLEOTIDE SEQUENCE [LARGE SCALE GENOMIC DNA]</scope>
    <source>
        <strain evidence="3 4">6</strain>
    </source>
</reference>
<reference evidence="3 4" key="1">
    <citation type="submission" date="2010-08" db="EMBL/GenBank/DDBJ databases">
        <authorList>
            <consortium name="US DOE Joint Genome Institute (JGI-PGF)"/>
            <person name="Lucas S."/>
            <person name="Copeland A."/>
            <person name="Lapidus A."/>
            <person name="Cheng J.-F."/>
            <person name="Bruce D."/>
            <person name="Goodwin L."/>
            <person name="Pitluck S."/>
            <person name="Land M.L."/>
            <person name="Hauser L."/>
            <person name="Chang Y.-J."/>
            <person name="Anderson I.J."/>
            <person name="Johnson E."/>
            <person name="Mulhopadhyay B."/>
            <person name="Kyrpides N."/>
            <person name="Woyke T.J."/>
        </authorList>
    </citation>
    <scope>NUCLEOTIDE SEQUENCE [LARGE SCALE GENOMIC DNA]</scope>
    <source>
        <strain evidence="3 4">6</strain>
    </source>
</reference>
<protein>
    <recommendedName>
        <fullName evidence="2">DUF5648 domain-containing protein</fullName>
    </recommendedName>
</protein>
<organism evidence="3 4">
    <name type="scientific">Eubacterium cellulosolvens (strain ATCC 43171 / JCM 9499 / 6)</name>
    <name type="common">Cillobacterium cellulosolvens</name>
    <dbReference type="NCBI Taxonomy" id="633697"/>
    <lineage>
        <taxon>Bacteria</taxon>
        <taxon>Bacillati</taxon>
        <taxon>Bacillota</taxon>
        <taxon>Clostridia</taxon>
        <taxon>Eubacteriales</taxon>
        <taxon>Eubacteriaceae</taxon>
        <taxon>Eubacterium</taxon>
    </lineage>
</organism>
<sequence>MKRRVIFFAGVLLAGMLGGVGVFRLFSSPQNVDGKEKSASESSAVSLSAETGTLSVDEETQEPVVQKPESVQVFRLGFAGNGAHCFTADRSEKEQLEEQGWTYEGVAFEAPPDSSVPVQKMRNPEDGSVRFLADLNLVNELTAKGWQSEGVAWYSDEEMQVPVYAVSNGDTFLYTTGQEEAQAMTAQGWTDNGIVWYAKKAGGGVADTDTDRDTRTSLLGVDFSDVYDYAFVTKTYGGAEKYRGDEFRTLIYYISEELPRGNPGKKGLTADQITRAQEQLPKDGLMKFGEPGMNEVDGIWYLFDERGIWTNHLAGQNLDDSMNAQQQALVQTCIDTPSPGPGMCAMYVSQVWSALGYDYPYGDAVDMYNNWCTTGDYADLRVGMIVAVATHPHSDAGLQYGHIGFYVGDHHVMDNVGVIRTVDLSSWLEYYGPTSAPKWGWTSNQSLIEGQDTAAAAPETEQAGENPEDSGATGV</sequence>
<feature type="region of interest" description="Disordered" evidence="1">
    <location>
        <begin position="450"/>
        <end position="475"/>
    </location>
</feature>
<evidence type="ECO:0000256" key="1">
    <source>
        <dbReference type="SAM" id="MobiDB-lite"/>
    </source>
</evidence>
<keyword evidence="4" id="KW-1185">Reference proteome</keyword>
<dbReference type="Gene3D" id="3.90.1720.10">
    <property type="entry name" value="endopeptidase domain like (from Nostoc punctiforme)"/>
    <property type="match status" value="1"/>
</dbReference>
<dbReference type="HOGENOM" id="CLU_574583_0_0_9"/>
<feature type="region of interest" description="Disordered" evidence="1">
    <location>
        <begin position="31"/>
        <end position="62"/>
    </location>
</feature>
<evidence type="ECO:0000259" key="2">
    <source>
        <dbReference type="Pfam" id="PF18885"/>
    </source>
</evidence>
<dbReference type="eggNOG" id="COG3757">
    <property type="taxonomic scope" value="Bacteria"/>
</dbReference>
<dbReference type="InterPro" id="IPR043708">
    <property type="entry name" value="DUF5648"/>
</dbReference>
<accession>I5ASM7</accession>